<dbReference type="AlphaFoldDB" id="A0A383DX75"/>
<feature type="non-terminal residue" evidence="2">
    <location>
        <position position="98"/>
    </location>
</feature>
<name>A0A383DX75_9ZZZZ</name>
<dbReference type="EMBL" id="UINC01220755">
    <property type="protein sequence ID" value="SVE48800.1"/>
    <property type="molecule type" value="Genomic_DNA"/>
</dbReference>
<organism evidence="2">
    <name type="scientific">marine metagenome</name>
    <dbReference type="NCBI Taxonomy" id="408172"/>
    <lineage>
        <taxon>unclassified sequences</taxon>
        <taxon>metagenomes</taxon>
        <taxon>ecological metagenomes</taxon>
    </lineage>
</organism>
<sequence>MPSFDVVNKVNMQEVANAVNNANKEVAQRYDFRGSETTIELDSGGGQIVIRTEDEMKIEAVQDVIVTQAVRRKLNSECLEFKEPLPAGGKTMRQEVLI</sequence>
<evidence type="ECO:0008006" key="3">
    <source>
        <dbReference type="Google" id="ProtNLM"/>
    </source>
</evidence>
<dbReference type="PANTHER" id="PTHR30476:SF0">
    <property type="entry name" value="UPF0234 PROTEIN YAJQ"/>
    <property type="match status" value="1"/>
</dbReference>
<accession>A0A383DX75</accession>
<dbReference type="PANTHER" id="PTHR30476">
    <property type="entry name" value="UPF0234 PROTEIN YAJQ"/>
    <property type="match status" value="1"/>
</dbReference>
<dbReference type="InterPro" id="IPR035570">
    <property type="entry name" value="UPF0234_N"/>
</dbReference>
<dbReference type="SUPFAM" id="SSF89963">
    <property type="entry name" value="YajQ-like"/>
    <property type="match status" value="1"/>
</dbReference>
<evidence type="ECO:0000313" key="2">
    <source>
        <dbReference type="EMBL" id="SVE48800.1"/>
    </source>
</evidence>
<dbReference type="Pfam" id="PF04461">
    <property type="entry name" value="YajQ"/>
    <property type="match status" value="1"/>
</dbReference>
<dbReference type="InterPro" id="IPR036183">
    <property type="entry name" value="YajQ-like_sf"/>
</dbReference>
<dbReference type="GO" id="GO:0005829">
    <property type="term" value="C:cytosol"/>
    <property type="evidence" value="ECO:0007669"/>
    <property type="project" value="TreeGrafter"/>
</dbReference>
<dbReference type="InterPro" id="IPR007551">
    <property type="entry name" value="YajQ/Smlt4090-like"/>
</dbReference>
<keyword evidence="1" id="KW-0547">Nucleotide-binding</keyword>
<gene>
    <name evidence="2" type="ORF">METZ01_LOCUS501654</name>
</gene>
<evidence type="ECO:0000256" key="1">
    <source>
        <dbReference type="ARBA" id="ARBA00022741"/>
    </source>
</evidence>
<dbReference type="GO" id="GO:0000166">
    <property type="term" value="F:nucleotide binding"/>
    <property type="evidence" value="ECO:0007669"/>
    <property type="project" value="UniProtKB-KW"/>
</dbReference>
<reference evidence="2" key="1">
    <citation type="submission" date="2018-05" db="EMBL/GenBank/DDBJ databases">
        <authorList>
            <person name="Lanie J.A."/>
            <person name="Ng W.-L."/>
            <person name="Kazmierczak K.M."/>
            <person name="Andrzejewski T.M."/>
            <person name="Davidsen T.M."/>
            <person name="Wayne K.J."/>
            <person name="Tettelin H."/>
            <person name="Glass J.I."/>
            <person name="Rusch D."/>
            <person name="Podicherti R."/>
            <person name="Tsui H.-C.T."/>
            <person name="Winkler M.E."/>
        </authorList>
    </citation>
    <scope>NUCLEOTIDE SEQUENCE</scope>
</reference>
<protein>
    <recommendedName>
        <fullName evidence="3">YajQ family cyclic di-GMP-binding protein</fullName>
    </recommendedName>
</protein>
<proteinExistence type="predicted"/>
<dbReference type="Gene3D" id="3.30.70.990">
    <property type="entry name" value="YajQ-like, domain 2"/>
    <property type="match status" value="1"/>
</dbReference>